<evidence type="ECO:0000313" key="5">
    <source>
        <dbReference type="EMBL" id="SIM72696.1"/>
    </source>
</evidence>
<dbReference type="Gene3D" id="1.10.4100.10">
    <property type="entry name" value="2-methylcitrate dehydratase PrpD"/>
    <property type="match status" value="1"/>
</dbReference>
<feature type="domain" description="MmgE/PrpD N-terminal" evidence="3">
    <location>
        <begin position="8"/>
        <end position="245"/>
    </location>
</feature>
<comment type="similarity">
    <text evidence="1">Belongs to the PrpD family.</text>
</comment>
<proteinExistence type="inferred from homology"/>
<dbReference type="Pfam" id="PF03972">
    <property type="entry name" value="MmgE_PrpD_N"/>
    <property type="match status" value="1"/>
</dbReference>
<dbReference type="Gene3D" id="3.30.1330.120">
    <property type="entry name" value="2-methylcitrate dehydratase PrpD"/>
    <property type="match status" value="1"/>
</dbReference>
<dbReference type="Proteomes" id="UP000185124">
    <property type="component" value="Unassembled WGS sequence"/>
</dbReference>
<keyword evidence="6" id="KW-1185">Reference proteome</keyword>
<gene>
    <name evidence="5" type="ORF">SAMN04489832_1656</name>
</gene>
<feature type="region of interest" description="Disordered" evidence="2">
    <location>
        <begin position="365"/>
        <end position="387"/>
    </location>
</feature>
<evidence type="ECO:0000259" key="4">
    <source>
        <dbReference type="Pfam" id="PF19305"/>
    </source>
</evidence>
<dbReference type="STRING" id="709881.SAMN04489832_1656"/>
<dbReference type="InterPro" id="IPR005656">
    <property type="entry name" value="MmgE_PrpD"/>
</dbReference>
<dbReference type="PANTHER" id="PTHR16943">
    <property type="entry name" value="2-METHYLCITRATE DEHYDRATASE-RELATED"/>
    <property type="match status" value="1"/>
</dbReference>
<dbReference type="InterPro" id="IPR042183">
    <property type="entry name" value="MmgE/PrpD_sf_1"/>
</dbReference>
<dbReference type="SUPFAM" id="SSF103378">
    <property type="entry name" value="2-methylcitrate dehydratase PrpD"/>
    <property type="match status" value="1"/>
</dbReference>
<organism evidence="5 6">
    <name type="scientific">Micromonospora cremea</name>
    <dbReference type="NCBI Taxonomy" id="709881"/>
    <lineage>
        <taxon>Bacteria</taxon>
        <taxon>Bacillati</taxon>
        <taxon>Actinomycetota</taxon>
        <taxon>Actinomycetes</taxon>
        <taxon>Micromonosporales</taxon>
        <taxon>Micromonosporaceae</taxon>
        <taxon>Micromonospora</taxon>
    </lineage>
</organism>
<dbReference type="PANTHER" id="PTHR16943:SF8">
    <property type="entry name" value="2-METHYLCITRATE DEHYDRATASE"/>
    <property type="match status" value="1"/>
</dbReference>
<accession>A0A1N5VJ23</accession>
<dbReference type="AlphaFoldDB" id="A0A1N5VJ23"/>
<dbReference type="OrthoDB" id="9797528at2"/>
<dbReference type="InterPro" id="IPR036148">
    <property type="entry name" value="MmgE/PrpD_sf"/>
</dbReference>
<name>A0A1N5VJ23_9ACTN</name>
<feature type="domain" description="MmgE/PrpD C-terminal" evidence="4">
    <location>
        <begin position="269"/>
        <end position="432"/>
    </location>
</feature>
<evidence type="ECO:0000313" key="6">
    <source>
        <dbReference type="Proteomes" id="UP000185124"/>
    </source>
</evidence>
<sequence>MTDSLTARLADFIADTSRKDFPDGIEDAAVRLVIDTIGVILAGRSGGAGAKILHYAEQACGSVGGPTNWLGIPVSAPPELVALASSTLGHALDFDDELAGTGHPASILASAILAMPTRPLTGEKLIEAFVIGYEANVRVAHLVGHRHYRKGWHTTSTIGGFGAVAATSKLLGLDAAQIRTALGIAGSLASGIQRNFGTETKPLHSGLSARNGVLATQLAAASFTAAPNILDGPRGFTEIYADGGDHQDALDDLGQSWALLAPGATLKKYPCCYATHRPIDAVLRLRAEHNLKPSDVVAVIDRAPTFGLTPLIHHDPKTGLQGKFSLEYVVAAALLDGQITLGSFTDDMVNRPEIRALLPLLDAKEDPRCRPEDPTAKDSSAGTGGFHEVTIRTTDGRELSTRVDYPSGSPKHPLSWDDSRAKFRDCVLAAGRNEERGMALFDALRGLPSLTDVHATLDSATA</sequence>
<dbReference type="InterPro" id="IPR042188">
    <property type="entry name" value="MmgE/PrpD_sf_2"/>
</dbReference>
<dbReference type="RefSeq" id="WP_074310133.1">
    <property type="nucleotide sequence ID" value="NZ_FSQT01000001.1"/>
</dbReference>
<evidence type="ECO:0000256" key="2">
    <source>
        <dbReference type="SAM" id="MobiDB-lite"/>
    </source>
</evidence>
<reference evidence="6" key="1">
    <citation type="submission" date="2016-12" db="EMBL/GenBank/DDBJ databases">
        <authorList>
            <person name="Varghese N."/>
            <person name="Submissions S."/>
        </authorList>
    </citation>
    <scope>NUCLEOTIDE SEQUENCE [LARGE SCALE GENOMIC DNA]</scope>
    <source>
        <strain evidence="6">DSM 45599</strain>
    </source>
</reference>
<dbReference type="InterPro" id="IPR045336">
    <property type="entry name" value="MmgE_PrpD_N"/>
</dbReference>
<protein>
    <submittedName>
        <fullName evidence="5">2-methylcitrate dehydratase PrpD</fullName>
    </submittedName>
</protein>
<dbReference type="Pfam" id="PF19305">
    <property type="entry name" value="MmgE_PrpD_C"/>
    <property type="match status" value="1"/>
</dbReference>
<dbReference type="GO" id="GO:0016829">
    <property type="term" value="F:lyase activity"/>
    <property type="evidence" value="ECO:0007669"/>
    <property type="project" value="InterPro"/>
</dbReference>
<dbReference type="InterPro" id="IPR045337">
    <property type="entry name" value="MmgE_PrpD_C"/>
</dbReference>
<dbReference type="EMBL" id="FSQT01000001">
    <property type="protein sequence ID" value="SIM72696.1"/>
    <property type="molecule type" value="Genomic_DNA"/>
</dbReference>
<evidence type="ECO:0000256" key="1">
    <source>
        <dbReference type="ARBA" id="ARBA00006174"/>
    </source>
</evidence>
<evidence type="ECO:0000259" key="3">
    <source>
        <dbReference type="Pfam" id="PF03972"/>
    </source>
</evidence>
<feature type="compositionally biased region" description="Basic and acidic residues" evidence="2">
    <location>
        <begin position="365"/>
        <end position="376"/>
    </location>
</feature>